<accession>A0A4R3K4E3</accession>
<evidence type="ECO:0008006" key="5">
    <source>
        <dbReference type="Google" id="ProtNLM"/>
    </source>
</evidence>
<evidence type="ECO:0000313" key="3">
    <source>
        <dbReference type="EMBL" id="TCS77547.1"/>
    </source>
</evidence>
<dbReference type="Proteomes" id="UP000295726">
    <property type="component" value="Unassembled WGS sequence"/>
</dbReference>
<dbReference type="EMBL" id="SLZZ01000016">
    <property type="protein sequence ID" value="TCS77547.1"/>
    <property type="molecule type" value="Genomic_DNA"/>
</dbReference>
<evidence type="ECO:0000313" key="4">
    <source>
        <dbReference type="Proteomes" id="UP000295726"/>
    </source>
</evidence>
<dbReference type="PANTHER" id="PTHR33295:SF7">
    <property type="entry name" value="ATPASE"/>
    <property type="match status" value="1"/>
</dbReference>
<proteinExistence type="predicted"/>
<keyword evidence="4" id="KW-1185">Reference proteome</keyword>
<dbReference type="Pfam" id="PF13173">
    <property type="entry name" value="AAA_14"/>
    <property type="match status" value="1"/>
</dbReference>
<dbReference type="Pfam" id="PF13635">
    <property type="entry name" value="DUF4143"/>
    <property type="match status" value="1"/>
</dbReference>
<dbReference type="OrthoDB" id="9801806at2"/>
<organism evidence="3 4">
    <name type="scientific">Muricomes intestini</name>
    <dbReference type="NCBI Taxonomy" id="1796634"/>
    <lineage>
        <taxon>Bacteria</taxon>
        <taxon>Bacillati</taxon>
        <taxon>Bacillota</taxon>
        <taxon>Clostridia</taxon>
        <taxon>Lachnospirales</taxon>
        <taxon>Lachnospiraceae</taxon>
        <taxon>Muricomes</taxon>
    </lineage>
</organism>
<name>A0A4R3K4E3_9FIRM</name>
<dbReference type="PANTHER" id="PTHR33295">
    <property type="entry name" value="ATPASE"/>
    <property type="match status" value="1"/>
</dbReference>
<dbReference type="SUPFAM" id="SSF52540">
    <property type="entry name" value="P-loop containing nucleoside triphosphate hydrolases"/>
    <property type="match status" value="1"/>
</dbReference>
<dbReference type="InterPro" id="IPR041682">
    <property type="entry name" value="AAA_14"/>
</dbReference>
<dbReference type="InterPro" id="IPR025420">
    <property type="entry name" value="DUF4143"/>
</dbReference>
<sequence length="431" mass="49598">MYRKIMGFLEVWKKNEHRKPLILQGARQVGKTYAVLEFGRNHYENVAYFNFETSPKLSETFEEDISPNYLIPILSHIAGQTIVREKTLIVFDEIQLCERALTSLKYFCEEAPDYHIIVAGSLLGVAVNRARFSFPVGKVDMKTLYPMDMEEFMLAMSEEALTEQIKECFRTDTPLPSALHNAAMQLYRQYLVVGGMPECVLQFAETRDYVLIRHTQDTILAGYLSDMSKYNNLNEIKKTRLVYDNITVQLSRKNTRFQYKLIKKGGRASEFENAIEWLTLSGIVSQVYKVEQIKKPLENYRDIDAFKIYVSDLGLLCAKKDLAANDVLYMVDEINDFKGGMAENYVNVQLSISGYKTYYWESPRGAEIDFIIQRKGELIPIEVKSADNTRAKSLKVYMDTYKPSYAIKLSAKNFGFENGKKIVPLYAAFCI</sequence>
<evidence type="ECO:0000259" key="1">
    <source>
        <dbReference type="Pfam" id="PF13173"/>
    </source>
</evidence>
<gene>
    <name evidence="3" type="ORF">EDD59_11628</name>
</gene>
<reference evidence="3 4" key="1">
    <citation type="submission" date="2019-03" db="EMBL/GenBank/DDBJ databases">
        <title>Genomic Encyclopedia of Type Strains, Phase IV (KMG-IV): sequencing the most valuable type-strain genomes for metagenomic binning, comparative biology and taxonomic classification.</title>
        <authorList>
            <person name="Goeker M."/>
        </authorList>
    </citation>
    <scope>NUCLEOTIDE SEQUENCE [LARGE SCALE GENOMIC DNA]</scope>
    <source>
        <strain evidence="3 4">DSM 29489</strain>
    </source>
</reference>
<protein>
    <recommendedName>
        <fullName evidence="5">ATPase</fullName>
    </recommendedName>
</protein>
<feature type="domain" description="AAA" evidence="1">
    <location>
        <begin position="18"/>
        <end position="153"/>
    </location>
</feature>
<dbReference type="InterPro" id="IPR027417">
    <property type="entry name" value="P-loop_NTPase"/>
</dbReference>
<dbReference type="AlphaFoldDB" id="A0A4R3K4E3"/>
<feature type="domain" description="DUF4143" evidence="2">
    <location>
        <begin position="225"/>
        <end position="385"/>
    </location>
</feature>
<dbReference type="RefSeq" id="WP_132382027.1">
    <property type="nucleotide sequence ID" value="NZ_DAIRMY010000050.1"/>
</dbReference>
<evidence type="ECO:0000259" key="2">
    <source>
        <dbReference type="Pfam" id="PF13635"/>
    </source>
</evidence>
<comment type="caution">
    <text evidence="3">The sequence shown here is derived from an EMBL/GenBank/DDBJ whole genome shotgun (WGS) entry which is preliminary data.</text>
</comment>